<evidence type="ECO:0000313" key="3">
    <source>
        <dbReference type="Proteomes" id="UP001168528"/>
    </source>
</evidence>
<name>A0ABT8QZ98_9BACT</name>
<keyword evidence="3" id="KW-1185">Reference proteome</keyword>
<dbReference type="RefSeq" id="WP_302035964.1">
    <property type="nucleotide sequence ID" value="NZ_JAUKPO010000001.1"/>
</dbReference>
<proteinExistence type="predicted"/>
<comment type="caution">
    <text evidence="2">The sequence shown here is derived from an EMBL/GenBank/DDBJ whole genome shotgun (WGS) entry which is preliminary data.</text>
</comment>
<evidence type="ECO:0000256" key="1">
    <source>
        <dbReference type="SAM" id="Coils"/>
    </source>
</evidence>
<feature type="coiled-coil region" evidence="1">
    <location>
        <begin position="12"/>
        <end position="47"/>
    </location>
</feature>
<accession>A0ABT8QZ98</accession>
<organism evidence="2 3">
    <name type="scientific">Rhodocytophaga aerolata</name>
    <dbReference type="NCBI Taxonomy" id="455078"/>
    <lineage>
        <taxon>Bacteria</taxon>
        <taxon>Pseudomonadati</taxon>
        <taxon>Bacteroidota</taxon>
        <taxon>Cytophagia</taxon>
        <taxon>Cytophagales</taxon>
        <taxon>Rhodocytophagaceae</taxon>
        <taxon>Rhodocytophaga</taxon>
    </lineage>
</organism>
<sequence length="135" mass="16230">MIIKEQYMPKNKNAFESRIESILEKRRKMAEEERIKKEEKLQKKKDKLLARFEDDFAELAELLKESSMQYQAFSEGEDIFIQITHQMKSVKLFLPEDSKSYTQGWEFEGNFYKTRNIEDLMLAIHEAFKKTLSYN</sequence>
<keyword evidence="1" id="KW-0175">Coiled coil</keyword>
<dbReference type="Proteomes" id="UP001168528">
    <property type="component" value="Unassembled WGS sequence"/>
</dbReference>
<dbReference type="EMBL" id="JAUKPO010000001">
    <property type="protein sequence ID" value="MDO1445170.1"/>
    <property type="molecule type" value="Genomic_DNA"/>
</dbReference>
<protein>
    <submittedName>
        <fullName evidence="2">Uncharacterized protein</fullName>
    </submittedName>
</protein>
<reference evidence="2" key="1">
    <citation type="submission" date="2023-07" db="EMBL/GenBank/DDBJ databases">
        <title>The genome sequence of Rhodocytophaga aerolata KACC 12507.</title>
        <authorList>
            <person name="Zhang X."/>
        </authorList>
    </citation>
    <scope>NUCLEOTIDE SEQUENCE</scope>
    <source>
        <strain evidence="2">KACC 12507</strain>
    </source>
</reference>
<gene>
    <name evidence="2" type="ORF">Q0590_02855</name>
</gene>
<evidence type="ECO:0000313" key="2">
    <source>
        <dbReference type="EMBL" id="MDO1445170.1"/>
    </source>
</evidence>